<keyword evidence="1" id="KW-0812">Transmembrane</keyword>
<feature type="domain" description="Peptidase M56" evidence="2">
    <location>
        <begin position="12"/>
        <end position="339"/>
    </location>
</feature>
<dbReference type="Proteomes" id="UP000460318">
    <property type="component" value="Unassembled WGS sequence"/>
</dbReference>
<reference evidence="3 4" key="1">
    <citation type="submission" date="2019-12" db="EMBL/GenBank/DDBJ databases">
        <title>Paenibacillus sp. nov., an endophytic bacterium isolated from the stem of Dendrobium.</title>
        <authorList>
            <person name="Zhao R."/>
        </authorList>
    </citation>
    <scope>NUCLEOTIDE SEQUENCE [LARGE SCALE GENOMIC DNA]</scope>
    <source>
        <strain evidence="3 4">HJL G12</strain>
    </source>
</reference>
<dbReference type="Pfam" id="PF05569">
    <property type="entry name" value="Peptidase_M56"/>
    <property type="match status" value="1"/>
</dbReference>
<feature type="transmembrane region" description="Helical" evidence="1">
    <location>
        <begin position="345"/>
        <end position="365"/>
    </location>
</feature>
<dbReference type="RefSeq" id="WP_160499977.1">
    <property type="nucleotide sequence ID" value="NZ_WUBI01000004.1"/>
</dbReference>
<protein>
    <submittedName>
        <fullName evidence="3">M48 family metalloprotease</fullName>
    </submittedName>
</protein>
<feature type="transmembrane region" description="Helical" evidence="1">
    <location>
        <begin position="142"/>
        <end position="163"/>
    </location>
</feature>
<keyword evidence="3" id="KW-0645">Protease</keyword>
<dbReference type="CDD" id="cd07341">
    <property type="entry name" value="M56_BlaR1_MecR1_like"/>
    <property type="match status" value="1"/>
</dbReference>
<evidence type="ECO:0000256" key="1">
    <source>
        <dbReference type="SAM" id="Phobius"/>
    </source>
</evidence>
<dbReference type="GO" id="GO:0008237">
    <property type="term" value="F:metallopeptidase activity"/>
    <property type="evidence" value="ECO:0007669"/>
    <property type="project" value="UniProtKB-KW"/>
</dbReference>
<feature type="transmembrane region" description="Helical" evidence="1">
    <location>
        <begin position="251"/>
        <end position="270"/>
    </location>
</feature>
<dbReference type="EMBL" id="WUBI01000004">
    <property type="protein sequence ID" value="MWV46386.1"/>
    <property type="molecule type" value="Genomic_DNA"/>
</dbReference>
<dbReference type="InterPro" id="IPR008756">
    <property type="entry name" value="Peptidase_M56"/>
</dbReference>
<keyword evidence="4" id="KW-1185">Reference proteome</keyword>
<dbReference type="AlphaFoldDB" id="A0A7X3LHZ5"/>
<gene>
    <name evidence="3" type="ORF">GRF59_22540</name>
</gene>
<accession>A0A7X3LHZ5</accession>
<organism evidence="3 4">
    <name type="scientific">Paenibacillus dendrobii</name>
    <dbReference type="NCBI Taxonomy" id="2691084"/>
    <lineage>
        <taxon>Bacteria</taxon>
        <taxon>Bacillati</taxon>
        <taxon>Bacillota</taxon>
        <taxon>Bacilli</taxon>
        <taxon>Bacillales</taxon>
        <taxon>Paenibacillaceae</taxon>
        <taxon>Paenibacillus</taxon>
    </lineage>
</organism>
<proteinExistence type="predicted"/>
<keyword evidence="1" id="KW-0472">Membrane</keyword>
<dbReference type="PANTHER" id="PTHR34978:SF3">
    <property type="entry name" value="SLR0241 PROTEIN"/>
    <property type="match status" value="1"/>
</dbReference>
<evidence type="ECO:0000313" key="3">
    <source>
        <dbReference type="EMBL" id="MWV46386.1"/>
    </source>
</evidence>
<feature type="transmembrane region" description="Helical" evidence="1">
    <location>
        <begin position="6"/>
        <end position="28"/>
    </location>
</feature>
<comment type="caution">
    <text evidence="3">The sequence shown here is derived from an EMBL/GenBank/DDBJ whole genome shotgun (WGS) entry which is preliminary data.</text>
</comment>
<evidence type="ECO:0000313" key="4">
    <source>
        <dbReference type="Proteomes" id="UP000460318"/>
    </source>
</evidence>
<keyword evidence="3" id="KW-0378">Hydrolase</keyword>
<sequence>MNIAESLFRWFVASTLTASLVAIVVMAVQHLLRRRISARLRYSLWLIVLARLVLPVFPDSPVSLFNVFPAISDIKNAVAHLPSQQDKPRTETGNSIKENTTQSHYTLNGAGGNSQQQPVLQLDRGAGAAAITERENHPAIRILSVIWLAGTASFLAYHLMFWLRIKRKQKSFNRVSDLTMRNVAEECRRLFTLKRPVSLYMSPSIQSPYISGMIRPAVYLPETLSCDPEEAARLKHVIAHELAHYKRKDTAWNMLGSLVLAVHWMNPLVWMMMRRMKADRELACDACVLEVLGEEEAVPYGMTIIGYLKRYSSGRNHPHLLYFKGLNGEKDIVRRIRMIQSFKRGSYKFSVLAVLLVLLVGAATLTNAPVSKAGTSAWIHAEEGGDEMLFADGEFREYDNLEKAARVAPFRFKVPSVLPSGYTFDNISFHLQPLTSSASSAVNVRYQKAHVNEISGYMDLNIVRGAEPQQWYEQIRTEEEDLGDAQAGGKVIEKSAVSVNGLEGLKVTIRMTAWKGQPERYYYVWKDQGVAYKLGGDGQVTSRDFENMIASMKYPDENLNKLYENNDYYARALTYLFDTEDIRRAQKLIGYHASFPRKLPGDFAASGAYVSRKVNFNYPESDQDSMRMLLAVTYNPSASSAGVKRVELTQMLNGHMYEDMKKDRKLSLMRIDGKKFTVNLQPITIQGREVLHSEKFKIDGELSSPNETDRVSYFWLNDGVIFQARFIGQGSEEQSIVQYLMEQGKS</sequence>
<name>A0A7X3LHZ5_9BACL</name>
<dbReference type="InterPro" id="IPR052173">
    <property type="entry name" value="Beta-lactam_resp_regulator"/>
</dbReference>
<dbReference type="PANTHER" id="PTHR34978">
    <property type="entry name" value="POSSIBLE SENSOR-TRANSDUCER PROTEIN BLAR"/>
    <property type="match status" value="1"/>
</dbReference>
<keyword evidence="1" id="KW-1133">Transmembrane helix</keyword>
<dbReference type="GO" id="GO:0006508">
    <property type="term" value="P:proteolysis"/>
    <property type="evidence" value="ECO:0007669"/>
    <property type="project" value="UniProtKB-KW"/>
</dbReference>
<keyword evidence="3" id="KW-0482">Metalloprotease</keyword>
<evidence type="ECO:0000259" key="2">
    <source>
        <dbReference type="Pfam" id="PF05569"/>
    </source>
</evidence>